<evidence type="ECO:0000256" key="1">
    <source>
        <dbReference type="ARBA" id="ARBA00023015"/>
    </source>
</evidence>
<evidence type="ECO:0000313" key="6">
    <source>
        <dbReference type="Proteomes" id="UP001203058"/>
    </source>
</evidence>
<feature type="domain" description="HTH hxlR-type" evidence="4">
    <location>
        <begin position="14"/>
        <end position="112"/>
    </location>
</feature>
<dbReference type="Pfam" id="PF01638">
    <property type="entry name" value="HxlR"/>
    <property type="match status" value="1"/>
</dbReference>
<dbReference type="PROSITE" id="PS51118">
    <property type="entry name" value="HTH_HXLR"/>
    <property type="match status" value="1"/>
</dbReference>
<keyword evidence="2" id="KW-0238">DNA-binding</keyword>
<dbReference type="SUPFAM" id="SSF55718">
    <property type="entry name" value="SCP-like"/>
    <property type="match status" value="1"/>
</dbReference>
<dbReference type="RefSeq" id="WP_241447952.1">
    <property type="nucleotide sequence ID" value="NZ_JAKZHW010000002.1"/>
</dbReference>
<proteinExistence type="predicted"/>
<dbReference type="InterPro" id="IPR036388">
    <property type="entry name" value="WH-like_DNA-bd_sf"/>
</dbReference>
<keyword evidence="6" id="KW-1185">Reference proteome</keyword>
<accession>A0ABS9VQ39</accession>
<dbReference type="InterPro" id="IPR002577">
    <property type="entry name" value="HTH_HxlR"/>
</dbReference>
<reference evidence="5 6" key="1">
    <citation type="submission" date="2022-03" db="EMBL/GenBank/DDBJ databases">
        <authorList>
            <person name="Jo J.-H."/>
            <person name="Im W.-T."/>
        </authorList>
    </citation>
    <scope>NUCLEOTIDE SEQUENCE [LARGE SCALE GENOMIC DNA]</scope>
    <source>
        <strain evidence="5 6">SM33</strain>
    </source>
</reference>
<protein>
    <submittedName>
        <fullName evidence="5">Helix-turn-helix transcriptional regulator</fullName>
    </submittedName>
</protein>
<name>A0ABS9VQ39_9SPHN</name>
<gene>
    <name evidence="5" type="ORF">LZ016_13355</name>
</gene>
<evidence type="ECO:0000256" key="3">
    <source>
        <dbReference type="ARBA" id="ARBA00023163"/>
    </source>
</evidence>
<dbReference type="Gene3D" id="3.30.1050.10">
    <property type="entry name" value="SCP2 sterol-binding domain"/>
    <property type="match status" value="1"/>
</dbReference>
<dbReference type="EMBL" id="JAKZHW010000002">
    <property type="protein sequence ID" value="MCH8617081.1"/>
    <property type="molecule type" value="Genomic_DNA"/>
</dbReference>
<dbReference type="InterPro" id="IPR036390">
    <property type="entry name" value="WH_DNA-bd_sf"/>
</dbReference>
<dbReference type="PANTHER" id="PTHR33204:SF18">
    <property type="entry name" value="TRANSCRIPTIONAL REGULATORY PROTEIN"/>
    <property type="match status" value="1"/>
</dbReference>
<dbReference type="SUPFAM" id="SSF46785">
    <property type="entry name" value="Winged helix' DNA-binding domain"/>
    <property type="match status" value="1"/>
</dbReference>
<evidence type="ECO:0000313" key="5">
    <source>
        <dbReference type="EMBL" id="MCH8617081.1"/>
    </source>
</evidence>
<sequence>MTKSETKRRYDDACGTAHGLELIGERWALLVLRELMLGARRFSDLRADLPGISANVLTQRLTELEERGLVRRKKLPPPASAQVYEATEWGLEAEPIVQVLGRWAARSPMHDPTMPISATSIMLSLKTMADEKKAKGFEARIGFRLGEERFIGRMRKGRFKVARAEPENVDFTFTGTPPQLAGVIYGGAPLDSMGFEGDANLAKRFVTLFTLPPKAEVAC</sequence>
<dbReference type="Gene3D" id="1.10.10.10">
    <property type="entry name" value="Winged helix-like DNA-binding domain superfamily/Winged helix DNA-binding domain"/>
    <property type="match status" value="1"/>
</dbReference>
<comment type="caution">
    <text evidence="5">The sequence shown here is derived from an EMBL/GenBank/DDBJ whole genome shotgun (WGS) entry which is preliminary data.</text>
</comment>
<organism evidence="5 6">
    <name type="scientific">Sphingomonas telluris</name>
    <dbReference type="NCBI Taxonomy" id="2907998"/>
    <lineage>
        <taxon>Bacteria</taxon>
        <taxon>Pseudomonadati</taxon>
        <taxon>Pseudomonadota</taxon>
        <taxon>Alphaproteobacteria</taxon>
        <taxon>Sphingomonadales</taxon>
        <taxon>Sphingomonadaceae</taxon>
        <taxon>Sphingomonas</taxon>
    </lineage>
</organism>
<dbReference type="InterPro" id="IPR036527">
    <property type="entry name" value="SCP2_sterol-bd_dom_sf"/>
</dbReference>
<keyword evidence="3" id="KW-0804">Transcription</keyword>
<evidence type="ECO:0000259" key="4">
    <source>
        <dbReference type="PROSITE" id="PS51118"/>
    </source>
</evidence>
<evidence type="ECO:0000256" key="2">
    <source>
        <dbReference type="ARBA" id="ARBA00023125"/>
    </source>
</evidence>
<keyword evidence="1" id="KW-0805">Transcription regulation</keyword>
<dbReference type="PANTHER" id="PTHR33204">
    <property type="entry name" value="TRANSCRIPTIONAL REGULATOR, MARR FAMILY"/>
    <property type="match status" value="1"/>
</dbReference>
<dbReference type="Proteomes" id="UP001203058">
    <property type="component" value="Unassembled WGS sequence"/>
</dbReference>